<accession>A0ABT6H958</accession>
<reference evidence="1 2" key="1">
    <citation type="submission" date="2023-04" db="EMBL/GenBank/DDBJ databases">
        <title>Ectobacillus antri isolated from activated sludge.</title>
        <authorList>
            <person name="Yan P."/>
            <person name="Liu X."/>
        </authorList>
    </citation>
    <scope>NUCLEOTIDE SEQUENCE [LARGE SCALE GENOMIC DNA]</scope>
    <source>
        <strain evidence="1 2">C18H</strain>
    </source>
</reference>
<sequence>MNTHYYCRHCGSHVGTVGYRTESLLDDLSPTEKLDTLHYDEYGNMYVKAICQYCQETLDSYPHYHEYELFIQ</sequence>
<evidence type="ECO:0000313" key="1">
    <source>
        <dbReference type="EMBL" id="MDG5755036.1"/>
    </source>
</evidence>
<keyword evidence="2" id="KW-1185">Reference proteome</keyword>
<comment type="caution">
    <text evidence="1">The sequence shown here is derived from an EMBL/GenBank/DDBJ whole genome shotgun (WGS) entry which is preliminary data.</text>
</comment>
<dbReference type="RefSeq" id="WP_124565613.1">
    <property type="nucleotide sequence ID" value="NZ_JARRRY010000016.1"/>
</dbReference>
<dbReference type="Proteomes" id="UP001218246">
    <property type="component" value="Unassembled WGS sequence"/>
</dbReference>
<proteinExistence type="predicted"/>
<name>A0ABT6H958_9BACI</name>
<evidence type="ECO:0000313" key="2">
    <source>
        <dbReference type="Proteomes" id="UP001218246"/>
    </source>
</evidence>
<protein>
    <submittedName>
        <fullName evidence="1">DUF2757 family protein</fullName>
    </submittedName>
</protein>
<dbReference type="InterPro" id="IPR020115">
    <property type="entry name" value="Fin"/>
</dbReference>
<dbReference type="EMBL" id="JARULN010000017">
    <property type="protein sequence ID" value="MDG5755036.1"/>
    <property type="molecule type" value="Genomic_DNA"/>
</dbReference>
<dbReference type="Pfam" id="PF10955">
    <property type="entry name" value="Fin"/>
    <property type="match status" value="1"/>
</dbReference>
<organism evidence="1 2">
    <name type="scientific">Ectobacillus antri</name>
    <dbReference type="NCBI Taxonomy" id="2486280"/>
    <lineage>
        <taxon>Bacteria</taxon>
        <taxon>Bacillati</taxon>
        <taxon>Bacillota</taxon>
        <taxon>Bacilli</taxon>
        <taxon>Bacillales</taxon>
        <taxon>Bacillaceae</taxon>
        <taxon>Ectobacillus</taxon>
    </lineage>
</organism>
<gene>
    <name evidence="1" type="ORF">P6P90_13880</name>
</gene>